<keyword evidence="3" id="KW-0812">Transmembrane</keyword>
<keyword evidence="6" id="KW-1185">Reference proteome</keyword>
<feature type="region of interest" description="Disordered" evidence="2">
    <location>
        <begin position="109"/>
        <end position="138"/>
    </location>
</feature>
<evidence type="ECO:0000256" key="1">
    <source>
        <dbReference type="PROSITE-ProRule" id="PRU00339"/>
    </source>
</evidence>
<dbReference type="PANTHER" id="PTHR36761">
    <property type="entry name" value="ORF03 PROTEIN"/>
    <property type="match status" value="1"/>
</dbReference>
<feature type="transmembrane region" description="Helical" evidence="3">
    <location>
        <begin position="313"/>
        <end position="331"/>
    </location>
</feature>
<dbReference type="PROSITE" id="PS50005">
    <property type="entry name" value="TPR"/>
    <property type="match status" value="1"/>
</dbReference>
<evidence type="ECO:0000256" key="4">
    <source>
        <dbReference type="SAM" id="SignalP"/>
    </source>
</evidence>
<comment type="caution">
    <text evidence="5">The sequence shown here is derived from an EMBL/GenBank/DDBJ whole genome shotgun (WGS) entry which is preliminary data.</text>
</comment>
<organism evidence="5 6">
    <name type="scientific">Vanilla planifolia</name>
    <name type="common">Vanilla</name>
    <dbReference type="NCBI Taxonomy" id="51239"/>
    <lineage>
        <taxon>Eukaryota</taxon>
        <taxon>Viridiplantae</taxon>
        <taxon>Streptophyta</taxon>
        <taxon>Embryophyta</taxon>
        <taxon>Tracheophyta</taxon>
        <taxon>Spermatophyta</taxon>
        <taxon>Magnoliopsida</taxon>
        <taxon>Liliopsida</taxon>
        <taxon>Asparagales</taxon>
        <taxon>Orchidaceae</taxon>
        <taxon>Vanilloideae</taxon>
        <taxon>Vanilleae</taxon>
        <taxon>Vanilla</taxon>
    </lineage>
</organism>
<feature type="compositionally biased region" description="Basic residues" evidence="2">
    <location>
        <begin position="52"/>
        <end position="62"/>
    </location>
</feature>
<gene>
    <name evidence="5" type="ORF">HPP92_002022</name>
</gene>
<proteinExistence type="predicted"/>
<dbReference type="Proteomes" id="UP000636800">
    <property type="component" value="Chromosome 1"/>
</dbReference>
<dbReference type="EMBL" id="JADCNL010000001">
    <property type="protein sequence ID" value="KAG0497331.1"/>
    <property type="molecule type" value="Genomic_DNA"/>
</dbReference>
<evidence type="ECO:0000256" key="2">
    <source>
        <dbReference type="SAM" id="MobiDB-lite"/>
    </source>
</evidence>
<feature type="repeat" description="TPR" evidence="1">
    <location>
        <begin position="156"/>
        <end position="189"/>
    </location>
</feature>
<accession>A0A835RS63</accession>
<keyword evidence="3" id="KW-1133">Transmembrane helix</keyword>
<feature type="chain" id="PRO_5033011463" evidence="4">
    <location>
        <begin position="18"/>
        <end position="333"/>
    </location>
</feature>
<dbReference type="GO" id="GO:0009535">
    <property type="term" value="C:chloroplast thylakoid membrane"/>
    <property type="evidence" value="ECO:0007669"/>
    <property type="project" value="TreeGrafter"/>
</dbReference>
<dbReference type="SUPFAM" id="SSF48452">
    <property type="entry name" value="TPR-like"/>
    <property type="match status" value="1"/>
</dbReference>
<dbReference type="PANTHER" id="PTHR36761:SF2">
    <property type="entry name" value="ORF03 PROTEIN"/>
    <property type="match status" value="1"/>
</dbReference>
<evidence type="ECO:0000313" key="6">
    <source>
        <dbReference type="Proteomes" id="UP000636800"/>
    </source>
</evidence>
<dbReference type="Gene3D" id="1.25.40.10">
    <property type="entry name" value="Tetratricopeptide repeat domain"/>
    <property type="match status" value="1"/>
</dbReference>
<protein>
    <submittedName>
        <fullName evidence="5">Uncharacterized protein</fullName>
    </submittedName>
</protein>
<keyword evidence="1" id="KW-0802">TPR repeat</keyword>
<feature type="signal peptide" evidence="4">
    <location>
        <begin position="1"/>
        <end position="17"/>
    </location>
</feature>
<reference evidence="5 6" key="1">
    <citation type="journal article" date="2020" name="Nat. Food">
        <title>A phased Vanilla planifolia genome enables genetic improvement of flavour and production.</title>
        <authorList>
            <person name="Hasing T."/>
            <person name="Tang H."/>
            <person name="Brym M."/>
            <person name="Khazi F."/>
            <person name="Huang T."/>
            <person name="Chambers A.H."/>
        </authorList>
    </citation>
    <scope>NUCLEOTIDE SEQUENCE [LARGE SCALE GENOMIC DNA]</scope>
    <source>
        <tissue evidence="5">Leaf</tissue>
    </source>
</reference>
<dbReference type="AlphaFoldDB" id="A0A835RS63"/>
<feature type="compositionally biased region" description="Basic and acidic residues" evidence="2">
    <location>
        <begin position="128"/>
        <end position="138"/>
    </location>
</feature>
<name>A0A835RS63_VANPL</name>
<dbReference type="InterPro" id="IPR011990">
    <property type="entry name" value="TPR-like_helical_dom_sf"/>
</dbReference>
<evidence type="ECO:0000313" key="5">
    <source>
        <dbReference type="EMBL" id="KAG0497331.1"/>
    </source>
</evidence>
<feature type="region of interest" description="Disordered" evidence="2">
    <location>
        <begin position="40"/>
        <end position="87"/>
    </location>
</feature>
<sequence length="333" mass="37671">MMTATLLLGNLAAVVTAKASAELRRPESMVVRTSKHFLTSHLASGGDGSHPPQRKLRRRANGKHGPAVVYSFNPSSPSGDRGSEEDWEQELRNMLMDIEEMEVLKNRAEELQSRSTGDEEENGGGGKNESEEEKRERVRRELEMLAKDLAERRETGKIMFELGQKAYGKGKYLKAVEFLEAALTIIPRPTLFGGEIQIWLAMAYDANRRHRDCIALYKQLEEKHPCANIRRQAADLRYILEAPKLTISRDEMVTIPLIISSYDRYAVTWSDEYKDEDQRTKTGSSTSELPSSKYSLGDFILWQPYVGSEKGPAVWTLFALWFGLLGTALLLQR</sequence>
<dbReference type="InterPro" id="IPR019734">
    <property type="entry name" value="TPR_rpt"/>
</dbReference>
<evidence type="ECO:0000256" key="3">
    <source>
        <dbReference type="SAM" id="Phobius"/>
    </source>
</evidence>
<keyword evidence="4" id="KW-0732">Signal</keyword>
<keyword evidence="3" id="KW-0472">Membrane</keyword>